<evidence type="ECO:0000259" key="10">
    <source>
        <dbReference type="PROSITE" id="PS50222"/>
    </source>
</evidence>
<dbReference type="Proteomes" id="UP000616885">
    <property type="component" value="Unassembled WGS sequence"/>
</dbReference>
<feature type="site" description="Important for catalytic activity, responsible for pKa modulation of the active site Glu and correct orientation of both the proton donor and substrate" evidence="7">
    <location>
        <position position="163"/>
    </location>
</feature>
<evidence type="ECO:0000256" key="3">
    <source>
        <dbReference type="ARBA" id="ARBA00022658"/>
    </source>
</evidence>
<keyword evidence="4" id="KW-0378">Hydrolase</keyword>
<dbReference type="PANTHER" id="PTHR12425">
    <property type="entry name" value="SYNEMBRYN"/>
    <property type="match status" value="1"/>
</dbReference>
<dbReference type="PROSITE" id="PS50222">
    <property type="entry name" value="EF_HAND_2"/>
    <property type="match status" value="1"/>
</dbReference>
<dbReference type="InterPro" id="IPR023296">
    <property type="entry name" value="Glyco_hydro_beta-prop_sf"/>
</dbReference>
<proteinExistence type="inferred from homology"/>
<evidence type="ECO:0000313" key="12">
    <source>
        <dbReference type="Proteomes" id="UP000616885"/>
    </source>
</evidence>
<protein>
    <recommendedName>
        <fullName evidence="10">EF-hand domain-containing protein</fullName>
    </recommendedName>
</protein>
<dbReference type="PANTHER" id="PTHR12425:SF5">
    <property type="entry name" value="SYNEMBRYN"/>
    <property type="match status" value="1"/>
</dbReference>
<dbReference type="SUPFAM" id="SSF75005">
    <property type="entry name" value="Arabinanase/levansucrase/invertase"/>
    <property type="match status" value="1"/>
</dbReference>
<dbReference type="GO" id="GO:0004553">
    <property type="term" value="F:hydrolase activity, hydrolyzing O-glycosyl compounds"/>
    <property type="evidence" value="ECO:0007669"/>
    <property type="project" value="InterPro"/>
</dbReference>
<dbReference type="Pfam" id="PF04616">
    <property type="entry name" value="Glyco_hydro_43"/>
    <property type="match status" value="1"/>
</dbReference>
<evidence type="ECO:0000256" key="2">
    <source>
        <dbReference type="ARBA" id="ARBA00009865"/>
    </source>
</evidence>
<dbReference type="Gene3D" id="2.115.10.20">
    <property type="entry name" value="Glycosyl hydrolase domain, family 43"/>
    <property type="match status" value="1"/>
</dbReference>
<feature type="signal peptide" evidence="9">
    <location>
        <begin position="1"/>
        <end position="18"/>
    </location>
</feature>
<dbReference type="GO" id="GO:0001965">
    <property type="term" value="F:G-protein alpha-subunit binding"/>
    <property type="evidence" value="ECO:0007669"/>
    <property type="project" value="TreeGrafter"/>
</dbReference>
<dbReference type="EMBL" id="JADCTT010000003">
    <property type="protein sequence ID" value="KAF9755256.1"/>
    <property type="molecule type" value="Genomic_DNA"/>
</dbReference>
<evidence type="ECO:0000256" key="6">
    <source>
        <dbReference type="ARBA" id="ARBA00023295"/>
    </source>
</evidence>
<dbReference type="InterPro" id="IPR019318">
    <property type="entry name" value="Gua_nucleotide_exch_fac_Ric8"/>
</dbReference>
<dbReference type="GO" id="GO:0005975">
    <property type="term" value="P:carbohydrate metabolic process"/>
    <property type="evidence" value="ECO:0007669"/>
    <property type="project" value="InterPro"/>
</dbReference>
<evidence type="ECO:0000256" key="4">
    <source>
        <dbReference type="ARBA" id="ARBA00022801"/>
    </source>
</evidence>
<feature type="chain" id="PRO_5034394960" description="EF-hand domain-containing protein" evidence="9">
    <location>
        <begin position="19"/>
        <end position="711"/>
    </location>
</feature>
<dbReference type="GO" id="GO:0005085">
    <property type="term" value="F:guanyl-nucleotide exchange factor activity"/>
    <property type="evidence" value="ECO:0007669"/>
    <property type="project" value="UniProtKB-KW"/>
</dbReference>
<dbReference type="Pfam" id="PF10165">
    <property type="entry name" value="Ric8"/>
    <property type="match status" value="1"/>
</dbReference>
<sequence length="711" mass="77897">MAILPALLGFLYLSVCTSSTPLSPRGGRSLSLNVVDNGGLGWRMPFDFPDPSVIRGRDGRWYAFATEGNGRPVQVAYADDCLGQWQLLDHNPLPDSSWTSGRNTWAPDVRELNDGSYIMYFTGEVPNSHRHCIGIARSWDILGPYRPDPSPWICPYDQGGAIDASGFVDPGSGDRYVVYKVDGNSHGPPTPCGTGVDDPNMRTPIMLQRVGPDGSTKLGGPIEILNRVPHLDGALVEAPNLSRRRDGTYVLFYSSHCFQDPRYDVKTKADIERILTKLDTADEGKLGSAELQQLLTQLHTSTRSLSEDTLQSLFSRRGVRILGQYAFQDTAKPEHLPALRCLNNVLVRSSQSRLFLSSEIGANKIASLFKRQDPEDDLALSNIVIFSCHGNSLDLTEVLEKDGFANDVNAMIARYAKSGPFPTAELTSPSAASLRLLASLASRYESQAHLFLDSVDHVLDMLARVTVGSPPLELPVSLFVNCLPVLPVQEKTKISIEAIDKLVEILKASVASYAAQEDGKEILPLLFGLRRIAQSEATEAKTHLKASIIPTDEDRHEALGKGQTLPHKILNLSSESVYPEVREVIMSLFFELSDKDPSLFVHNVGFGNAAGYLSSQGIEISQKDLGAGALNAHINPITGQRIDSEPNTILPDMTDEEKEREAERLFVLFERLRATGIVDVENPVVTAAREGRIEELPSSDDEGEKKDGKGK</sequence>
<evidence type="ECO:0000256" key="5">
    <source>
        <dbReference type="ARBA" id="ARBA00023186"/>
    </source>
</evidence>
<keyword evidence="6" id="KW-0326">Glycosidase</keyword>
<dbReference type="CDD" id="cd08999">
    <property type="entry name" value="GH43_ABN-like"/>
    <property type="match status" value="1"/>
</dbReference>
<evidence type="ECO:0000256" key="8">
    <source>
        <dbReference type="SAM" id="MobiDB-lite"/>
    </source>
</evidence>
<reference evidence="11" key="1">
    <citation type="submission" date="2020-10" db="EMBL/GenBank/DDBJ databases">
        <title>High-Quality Genome Resource of Clonostachys rosea strain S41 by Oxford Nanopore Long-Read Sequencing.</title>
        <authorList>
            <person name="Wang H."/>
        </authorList>
    </citation>
    <scope>NUCLEOTIDE SEQUENCE</scope>
    <source>
        <strain evidence="11">S41</strain>
    </source>
</reference>
<keyword evidence="3" id="KW-0344">Guanine-nucleotide releasing factor</keyword>
<keyword evidence="5" id="KW-0143">Chaperone</keyword>
<evidence type="ECO:0000313" key="11">
    <source>
        <dbReference type="EMBL" id="KAF9755256.1"/>
    </source>
</evidence>
<keyword evidence="9" id="KW-0732">Signal</keyword>
<evidence type="ECO:0000256" key="1">
    <source>
        <dbReference type="ARBA" id="ARBA00009049"/>
    </source>
</evidence>
<dbReference type="GO" id="GO:0005509">
    <property type="term" value="F:calcium ion binding"/>
    <property type="evidence" value="ECO:0007669"/>
    <property type="project" value="InterPro"/>
</dbReference>
<dbReference type="GO" id="GO:0007186">
    <property type="term" value="P:G protein-coupled receptor signaling pathway"/>
    <property type="evidence" value="ECO:0007669"/>
    <property type="project" value="TreeGrafter"/>
</dbReference>
<comment type="similarity">
    <text evidence="2">Belongs to the glycosyl hydrolase 43 family.</text>
</comment>
<feature type="domain" description="EF-hand" evidence="10">
    <location>
        <begin position="266"/>
        <end position="301"/>
    </location>
</feature>
<dbReference type="AlphaFoldDB" id="A0A8H7NGI5"/>
<evidence type="ECO:0000256" key="9">
    <source>
        <dbReference type="SAM" id="SignalP"/>
    </source>
</evidence>
<dbReference type="InterPro" id="IPR006710">
    <property type="entry name" value="Glyco_hydro_43"/>
</dbReference>
<comment type="similarity">
    <text evidence="1">Belongs to the synembryn family.</text>
</comment>
<name>A0A8H7NGI5_BIOOC</name>
<comment type="caution">
    <text evidence="11">The sequence shown here is derived from an EMBL/GenBank/DDBJ whole genome shotgun (WGS) entry which is preliminary data.</text>
</comment>
<organism evidence="11 12">
    <name type="scientific">Bionectria ochroleuca</name>
    <name type="common">Gliocladium roseum</name>
    <dbReference type="NCBI Taxonomy" id="29856"/>
    <lineage>
        <taxon>Eukaryota</taxon>
        <taxon>Fungi</taxon>
        <taxon>Dikarya</taxon>
        <taxon>Ascomycota</taxon>
        <taxon>Pezizomycotina</taxon>
        <taxon>Sordariomycetes</taxon>
        <taxon>Hypocreomycetidae</taxon>
        <taxon>Hypocreales</taxon>
        <taxon>Bionectriaceae</taxon>
        <taxon>Clonostachys</taxon>
    </lineage>
</organism>
<dbReference type="InterPro" id="IPR002048">
    <property type="entry name" value="EF_hand_dom"/>
</dbReference>
<dbReference type="GO" id="GO:0005737">
    <property type="term" value="C:cytoplasm"/>
    <property type="evidence" value="ECO:0007669"/>
    <property type="project" value="TreeGrafter"/>
</dbReference>
<evidence type="ECO:0000256" key="7">
    <source>
        <dbReference type="PIRSR" id="PIRSR606710-2"/>
    </source>
</evidence>
<gene>
    <name evidence="11" type="ORF">IM811_010697</name>
</gene>
<accession>A0A8H7NGI5</accession>
<feature type="region of interest" description="Disordered" evidence="8">
    <location>
        <begin position="689"/>
        <end position="711"/>
    </location>
</feature>